<dbReference type="PANTHER" id="PTHR46663">
    <property type="entry name" value="DIGUANYLATE CYCLASE DGCT-RELATED"/>
    <property type="match status" value="1"/>
</dbReference>
<dbReference type="CDD" id="cd01949">
    <property type="entry name" value="GGDEF"/>
    <property type="match status" value="1"/>
</dbReference>
<gene>
    <name evidence="3" type="ORF">MNB_SM-5-512</name>
</gene>
<feature type="transmembrane region" description="Helical" evidence="1">
    <location>
        <begin position="165"/>
        <end position="187"/>
    </location>
</feature>
<dbReference type="Gene3D" id="3.30.70.270">
    <property type="match status" value="1"/>
</dbReference>
<dbReference type="InterPro" id="IPR043128">
    <property type="entry name" value="Rev_trsase/Diguanyl_cyclase"/>
</dbReference>
<dbReference type="EMBL" id="FPHH01000156">
    <property type="protein sequence ID" value="SFV70707.1"/>
    <property type="molecule type" value="Genomic_DNA"/>
</dbReference>
<protein>
    <submittedName>
        <fullName evidence="3">Diguanylate cyclase (GGDEF domain)</fullName>
    </submittedName>
</protein>
<dbReference type="InterPro" id="IPR000160">
    <property type="entry name" value="GGDEF_dom"/>
</dbReference>
<feature type="domain" description="GGDEF" evidence="2">
    <location>
        <begin position="467"/>
        <end position="601"/>
    </location>
</feature>
<reference evidence="3" key="1">
    <citation type="submission" date="2016-10" db="EMBL/GenBank/DDBJ databases">
        <authorList>
            <person name="de Groot N.N."/>
        </authorList>
    </citation>
    <scope>NUCLEOTIDE SEQUENCE</scope>
</reference>
<dbReference type="PROSITE" id="PS50887">
    <property type="entry name" value="GGDEF"/>
    <property type="match status" value="1"/>
</dbReference>
<dbReference type="PANTHER" id="PTHR46663:SF2">
    <property type="entry name" value="GGDEF DOMAIN-CONTAINING PROTEIN"/>
    <property type="match status" value="1"/>
</dbReference>
<keyword evidence="1" id="KW-0812">Transmembrane</keyword>
<dbReference type="Gene3D" id="3.30.450.290">
    <property type="match status" value="1"/>
</dbReference>
<sequence length="610" mass="69606">MLLLLGIATIINVSLNFRDYSLKSATQKATMAAEIVKDGLTAHMVNGIMDKRQYFLDQISTNNSQIQKLWIVRSPNVTKQYGKGFNDEVVRDALDKDVLKNGKTVKKFIENSQESILRISIPYNATVSNRINCLSCHDVKLGTTLGAVSMEFNISAMRSSGIYTIVKILAINLLFVIIALFLINYFVSPYLNLFEDMQRGIKRAYRGDFTHKFVTTIQQDAPREIVKQLNILFGKMQNTFGDIKNNLSSFVPQGCSNTTDPLQEANSIIHELSEIYKFKKTIEFDTTKEIIYERFIQVLEEKFQLKNFSFFEINATKDTMNLIYNRSDNNCCILPDYDKKQVIPAAHLCRAFRTDMDVLSSDFKNICKECEHNGMEYLCIPFTINDEFSLVLTIHTANTSQLATLNSIYNASIKNYLEAAKPVIESRLLLAKLRENALHDPMTNLYNRRFLEEFIDTLAGQIKREEESYSILMFDVDFFKMVNDTYGHDVGDKVIAAIGKVLRENIRESDLAIRYGGEEFLVLLHNADEKGTMEVAKKIHSEFASISFDTGDGGTFQKTMSIGISIFPKDANTIWKCIKFADTALYVAKTTGRNKIVRFDKKMTEQEELR</sequence>
<organism evidence="3">
    <name type="scientific">hydrothermal vent metagenome</name>
    <dbReference type="NCBI Taxonomy" id="652676"/>
    <lineage>
        <taxon>unclassified sequences</taxon>
        <taxon>metagenomes</taxon>
        <taxon>ecological metagenomes</taxon>
    </lineage>
</organism>
<dbReference type="NCBIfam" id="TIGR00254">
    <property type="entry name" value="GGDEF"/>
    <property type="match status" value="1"/>
</dbReference>
<evidence type="ECO:0000259" key="2">
    <source>
        <dbReference type="PROSITE" id="PS50887"/>
    </source>
</evidence>
<keyword evidence="1" id="KW-1133">Transmembrane helix</keyword>
<keyword evidence="1" id="KW-0472">Membrane</keyword>
<dbReference type="AlphaFoldDB" id="A0A1W1CYC5"/>
<dbReference type="Pfam" id="PF00990">
    <property type="entry name" value="GGDEF"/>
    <property type="match status" value="1"/>
</dbReference>
<dbReference type="FunFam" id="3.30.70.270:FF:000001">
    <property type="entry name" value="Diguanylate cyclase domain protein"/>
    <property type="match status" value="1"/>
</dbReference>
<dbReference type="InterPro" id="IPR029787">
    <property type="entry name" value="Nucleotide_cyclase"/>
</dbReference>
<accession>A0A1W1CYC5</accession>
<dbReference type="SMART" id="SM00267">
    <property type="entry name" value="GGDEF"/>
    <property type="match status" value="1"/>
</dbReference>
<evidence type="ECO:0000313" key="3">
    <source>
        <dbReference type="EMBL" id="SFV70707.1"/>
    </source>
</evidence>
<dbReference type="InterPro" id="IPR052163">
    <property type="entry name" value="DGC-Regulatory_Protein"/>
</dbReference>
<dbReference type="SUPFAM" id="SSF55073">
    <property type="entry name" value="Nucleotide cyclase"/>
    <property type="match status" value="1"/>
</dbReference>
<evidence type="ECO:0000256" key="1">
    <source>
        <dbReference type="SAM" id="Phobius"/>
    </source>
</evidence>
<proteinExistence type="predicted"/>
<name>A0A1W1CYC5_9ZZZZ</name>